<gene>
    <name evidence="1" type="ORF">IAC04_06165</name>
</gene>
<protein>
    <submittedName>
        <fullName evidence="1">Uncharacterized protein</fullName>
    </submittedName>
</protein>
<dbReference type="Proteomes" id="UP000824115">
    <property type="component" value="Unassembled WGS sequence"/>
</dbReference>
<sequence length="46" mass="5135">MGLNPAEVTAIKAVRDGSNVRPFIMQQKQHEVSVSELRSCFCCIIK</sequence>
<organism evidence="1 2">
    <name type="scientific">Candidatus Coprenecus stercoravium</name>
    <dbReference type="NCBI Taxonomy" id="2840735"/>
    <lineage>
        <taxon>Bacteria</taxon>
        <taxon>Pseudomonadati</taxon>
        <taxon>Bacteroidota</taxon>
        <taxon>Bacteroidia</taxon>
        <taxon>Bacteroidales</taxon>
        <taxon>Rikenellaceae</taxon>
        <taxon>Rikenellaceae incertae sedis</taxon>
        <taxon>Candidatus Coprenecus</taxon>
    </lineage>
</organism>
<evidence type="ECO:0000313" key="2">
    <source>
        <dbReference type="Proteomes" id="UP000824115"/>
    </source>
</evidence>
<name>A0A9D2GPT0_9BACT</name>
<proteinExistence type="predicted"/>
<dbReference type="AlphaFoldDB" id="A0A9D2GPT0"/>
<evidence type="ECO:0000313" key="1">
    <source>
        <dbReference type="EMBL" id="HIZ86057.1"/>
    </source>
</evidence>
<comment type="caution">
    <text evidence="1">The sequence shown here is derived from an EMBL/GenBank/DDBJ whole genome shotgun (WGS) entry which is preliminary data.</text>
</comment>
<reference evidence="1" key="1">
    <citation type="journal article" date="2021" name="PeerJ">
        <title>Extensive microbial diversity within the chicken gut microbiome revealed by metagenomics and culture.</title>
        <authorList>
            <person name="Gilroy R."/>
            <person name="Ravi A."/>
            <person name="Getino M."/>
            <person name="Pursley I."/>
            <person name="Horton D.L."/>
            <person name="Alikhan N.F."/>
            <person name="Baker D."/>
            <person name="Gharbi K."/>
            <person name="Hall N."/>
            <person name="Watson M."/>
            <person name="Adriaenssens E.M."/>
            <person name="Foster-Nyarko E."/>
            <person name="Jarju S."/>
            <person name="Secka A."/>
            <person name="Antonio M."/>
            <person name="Oren A."/>
            <person name="Chaudhuri R.R."/>
            <person name="La Ragione R."/>
            <person name="Hildebrand F."/>
            <person name="Pallen M.J."/>
        </authorList>
    </citation>
    <scope>NUCLEOTIDE SEQUENCE</scope>
    <source>
        <strain evidence="1">Gambia16-554</strain>
    </source>
</reference>
<accession>A0A9D2GPT0</accession>
<reference evidence="1" key="2">
    <citation type="submission" date="2021-04" db="EMBL/GenBank/DDBJ databases">
        <authorList>
            <person name="Gilroy R."/>
        </authorList>
    </citation>
    <scope>NUCLEOTIDE SEQUENCE</scope>
    <source>
        <strain evidence="1">Gambia16-554</strain>
    </source>
</reference>
<dbReference type="EMBL" id="DXAW01000107">
    <property type="protein sequence ID" value="HIZ86057.1"/>
    <property type="molecule type" value="Genomic_DNA"/>
</dbReference>